<sequence length="57" mass="6465">MHTYVYEVILSVEGVFQVKSEVCIWHGVDLDAVPGAHVILLNVLVEPFDSVMKSFFR</sequence>
<name>A0A8S5NWR6_9CAUD</name>
<accession>A0A8S5NWR6</accession>
<evidence type="ECO:0000313" key="1">
    <source>
        <dbReference type="EMBL" id="DAD99253.1"/>
    </source>
</evidence>
<organism evidence="1">
    <name type="scientific">Myoviridae sp. ctj994</name>
    <dbReference type="NCBI Taxonomy" id="2825160"/>
    <lineage>
        <taxon>Viruses</taxon>
        <taxon>Duplodnaviria</taxon>
        <taxon>Heunggongvirae</taxon>
        <taxon>Uroviricota</taxon>
        <taxon>Caudoviricetes</taxon>
    </lineage>
</organism>
<proteinExistence type="predicted"/>
<reference evidence="1" key="1">
    <citation type="journal article" date="2021" name="Proc. Natl. Acad. Sci. U.S.A.">
        <title>A Catalog of Tens of Thousands of Viruses from Human Metagenomes Reveals Hidden Associations with Chronic Diseases.</title>
        <authorList>
            <person name="Tisza M.J."/>
            <person name="Buck C.B."/>
        </authorList>
    </citation>
    <scope>NUCLEOTIDE SEQUENCE</scope>
    <source>
        <strain evidence="1">Ctj994</strain>
    </source>
</reference>
<protein>
    <submittedName>
        <fullName evidence="1">Uncharacterized protein</fullName>
    </submittedName>
</protein>
<dbReference type="EMBL" id="BK015278">
    <property type="protein sequence ID" value="DAD99253.1"/>
    <property type="molecule type" value="Genomic_DNA"/>
</dbReference>